<proteinExistence type="predicted"/>
<dbReference type="EMBL" id="LAZR01007955">
    <property type="protein sequence ID" value="KKM81852.1"/>
    <property type="molecule type" value="Genomic_DNA"/>
</dbReference>
<accession>A0A0F9NKK5</accession>
<feature type="non-terminal residue" evidence="1">
    <location>
        <position position="1565"/>
    </location>
</feature>
<feature type="non-terminal residue" evidence="1">
    <location>
        <position position="1"/>
    </location>
</feature>
<comment type="caution">
    <text evidence="1">The sequence shown here is derived from an EMBL/GenBank/DDBJ whole genome shotgun (WGS) entry which is preliminary data.</text>
</comment>
<sequence length="1565" mass="177046">LNLGPGFKNPTDEEQYLNLSTNYLFKGTSYTFNLDDFYDDTNLYKVYTGAKFQTEAFNGTSLEWTGVVNNDTVTPVNNTETQFGDPSNISMVGGTTDSVDNMKANDASYTTFTSTHTDGYIREMPSQWSDFTFTKGTGGIIGELETIDADYSVIDSSNAVGYNEFIDSITLQAGTLGPGTLANTHTDDSNYLQINSEYVAMPFYNDVVAFSFNFDPALAGRDLYISADIVTNGVKPGELRVNGVNWKTGGTIDFDNQLHTGVNSISFFVGPQTPFNLQIYYFKIVEGLTPVPAEADVQVDMQITDPDITSIEYLKYSHKTDVSATIDLDIWNWIASTWYEIESVDNFATFDDDSFTLGSSSNYVSGTNQVRIRFQGSESSNFDLQIDRLRLDYLTIPPAELEMTITFSFSNYNEDLLAMNVQNWQRTNISQTITYKIWNYNTEDYVQISSSSDTSFTKKEYNTTSPADFISPTGTVKLYWVGTDLFDDFELHIDYLLVQIYYKLDLIHLKSFDTNGIFRYRWAVLGSIQYTQWVTFEVVDPEPNLHAISESDNPTRWLLQGAALSPFENFTDDIAPSSAWGLYDTSPTDFNVYIPELENYLTDYITFYGSSYESPAQWGDFDFTKGAGNTVGELETNDADEAIVDSGITYSGESLLGTIKPYNSDLLTQWNEGSGTPHWSKLDEGVAGAPDGGAIKESHLSKYDSWNFDSLVIPAGRIVTRMKMFGYVKNEGGSDTYTVVTSSVAGGGIWPGWVAGGWNDFSNSGLTINQAELNSFWIKVRISYTVFPGWVELEAVYVEVYTSLMSYSVDYTITWDIGDPESFENLRYDYRTTFAVDSDLDIYNWDTTVWLELQSNTDVNWHTSSYTLTDPYISVSDEIKIRFQSALTTTNFDMELDMIVLEYNSIYTISKKHNNTIPGYAYMQTNTIELVSLSSSVYGTNYTLSSGDYFEVDFQTSSDSQINLILFKDGVVNAILILSQSGNPNFNRHTVQIPVDEYVEFDQLKIISTFEDTDYVRIHDIKTYKYTITGDHADFIVGSHQDYELYLTPDTYNLRINDPYDAAIKIDTNITISSGYNYYLYEPTEIIQCRLTLFSIEGDYLQFEDYHIKINRSLNGGYNQLDLVDPLFYVDEETYIYIEVYDRFDASINNFSRLTSSYIDLEIEVYSLQIKNLQTQKTTVDINTTHIYPLLSEESLYFMLAKDYYQIGYYDTNSVYKQFMIYLDSNQAYELNRSKIVFLAYVNQKGEHLYFDDYKTYINGSLIYENIFYREIGDKIGIEVKEIYGISIKNQSYTVVSDDNYIPVVLTMYSLKVMNQQGVFNHINITRDPNYYESSYYWSEWIAPNEIIKFRLFPGYYKIRLTDNEGSSFSFYSYTLNGDDVLLISSGNTLAQVIYNIANVNTTIGNQITNVEINITNQNSNINNTIVNIQINLSNINSTLGTLLTNIETSISNINSSIVSEIISLGVSITNINTSISNQILTISADLTNINTTIVNQILSLGVDITNINTTIVNQITAIGVNITNMNSTIVNQILTVIADLTNINTTIVNQITAIGVNITNMNST</sequence>
<organism evidence="1">
    <name type="scientific">marine sediment metagenome</name>
    <dbReference type="NCBI Taxonomy" id="412755"/>
    <lineage>
        <taxon>unclassified sequences</taxon>
        <taxon>metagenomes</taxon>
        <taxon>ecological metagenomes</taxon>
    </lineage>
</organism>
<name>A0A0F9NKK5_9ZZZZ</name>
<protein>
    <submittedName>
        <fullName evidence="1">Uncharacterized protein</fullName>
    </submittedName>
</protein>
<gene>
    <name evidence="1" type="ORF">LCGC14_1325600</name>
</gene>
<evidence type="ECO:0000313" key="1">
    <source>
        <dbReference type="EMBL" id="KKM81852.1"/>
    </source>
</evidence>
<reference evidence="1" key="1">
    <citation type="journal article" date="2015" name="Nature">
        <title>Complex archaea that bridge the gap between prokaryotes and eukaryotes.</title>
        <authorList>
            <person name="Spang A."/>
            <person name="Saw J.H."/>
            <person name="Jorgensen S.L."/>
            <person name="Zaremba-Niedzwiedzka K."/>
            <person name="Martijn J."/>
            <person name="Lind A.E."/>
            <person name="van Eijk R."/>
            <person name="Schleper C."/>
            <person name="Guy L."/>
            <person name="Ettema T.J."/>
        </authorList>
    </citation>
    <scope>NUCLEOTIDE SEQUENCE</scope>
</reference>